<evidence type="ECO:0000256" key="1">
    <source>
        <dbReference type="ARBA" id="ARBA00038215"/>
    </source>
</evidence>
<dbReference type="SUPFAM" id="SSF56601">
    <property type="entry name" value="beta-lactamase/transpeptidase-like"/>
    <property type="match status" value="1"/>
</dbReference>
<accession>A0ABR3A726</accession>
<reference evidence="4 5" key="1">
    <citation type="submission" date="2024-05" db="EMBL/GenBank/DDBJ databases">
        <title>A draft genome resource for the thread blight pathogen Marasmius tenuissimus strain MS-2.</title>
        <authorList>
            <person name="Yulfo-Soto G.E."/>
            <person name="Baruah I.K."/>
            <person name="Amoako-Attah I."/>
            <person name="Bukari Y."/>
            <person name="Meinhardt L.W."/>
            <person name="Bailey B.A."/>
            <person name="Cohen S.P."/>
        </authorList>
    </citation>
    <scope>NUCLEOTIDE SEQUENCE [LARGE SCALE GENOMIC DNA]</scope>
    <source>
        <strain evidence="4 5">MS-2</strain>
    </source>
</reference>
<dbReference type="Pfam" id="PF00144">
    <property type="entry name" value="Beta-lactamase"/>
    <property type="match status" value="1"/>
</dbReference>
<dbReference type="InterPro" id="IPR012338">
    <property type="entry name" value="Beta-lactam/transpept-like"/>
</dbReference>
<keyword evidence="2" id="KW-0732">Signal</keyword>
<evidence type="ECO:0000259" key="3">
    <source>
        <dbReference type="Pfam" id="PF00144"/>
    </source>
</evidence>
<dbReference type="EMBL" id="JBBXMP010000013">
    <property type="protein sequence ID" value="KAL0069305.1"/>
    <property type="molecule type" value="Genomic_DNA"/>
</dbReference>
<protein>
    <recommendedName>
        <fullName evidence="3">Beta-lactamase-related domain-containing protein</fullName>
    </recommendedName>
</protein>
<evidence type="ECO:0000256" key="2">
    <source>
        <dbReference type="SAM" id="SignalP"/>
    </source>
</evidence>
<gene>
    <name evidence="4" type="ORF">AAF712_003670</name>
</gene>
<dbReference type="Proteomes" id="UP001437256">
    <property type="component" value="Unassembled WGS sequence"/>
</dbReference>
<dbReference type="PANTHER" id="PTHR46825:SF15">
    <property type="entry name" value="BETA-LACTAMASE-RELATED DOMAIN-CONTAINING PROTEIN"/>
    <property type="match status" value="1"/>
</dbReference>
<feature type="signal peptide" evidence="2">
    <location>
        <begin position="1"/>
        <end position="17"/>
    </location>
</feature>
<evidence type="ECO:0000313" key="4">
    <source>
        <dbReference type="EMBL" id="KAL0069305.1"/>
    </source>
</evidence>
<dbReference type="InterPro" id="IPR050491">
    <property type="entry name" value="AmpC-like"/>
</dbReference>
<keyword evidence="5" id="KW-1185">Reference proteome</keyword>
<organism evidence="4 5">
    <name type="scientific">Marasmius tenuissimus</name>
    <dbReference type="NCBI Taxonomy" id="585030"/>
    <lineage>
        <taxon>Eukaryota</taxon>
        <taxon>Fungi</taxon>
        <taxon>Dikarya</taxon>
        <taxon>Basidiomycota</taxon>
        <taxon>Agaricomycotina</taxon>
        <taxon>Agaricomycetes</taxon>
        <taxon>Agaricomycetidae</taxon>
        <taxon>Agaricales</taxon>
        <taxon>Marasmiineae</taxon>
        <taxon>Marasmiaceae</taxon>
        <taxon>Marasmius</taxon>
    </lineage>
</organism>
<dbReference type="PANTHER" id="PTHR46825">
    <property type="entry name" value="D-ALANYL-D-ALANINE-CARBOXYPEPTIDASE/ENDOPEPTIDASE AMPH"/>
    <property type="match status" value="1"/>
</dbReference>
<comment type="similarity">
    <text evidence="1">Belongs to the peptidase S12 family.</text>
</comment>
<name>A0ABR3A726_9AGAR</name>
<dbReference type="InterPro" id="IPR001466">
    <property type="entry name" value="Beta-lactam-related"/>
</dbReference>
<evidence type="ECO:0000313" key="5">
    <source>
        <dbReference type="Proteomes" id="UP001437256"/>
    </source>
</evidence>
<feature type="domain" description="Beta-lactamase-related" evidence="3">
    <location>
        <begin position="73"/>
        <end position="394"/>
    </location>
</feature>
<proteinExistence type="inferred from homology"/>
<comment type="caution">
    <text evidence="4">The sequence shown here is derived from an EMBL/GenBank/DDBJ whole genome shotgun (WGS) entry which is preliminary data.</text>
</comment>
<feature type="chain" id="PRO_5046853627" description="Beta-lactamase-related domain-containing protein" evidence="2">
    <location>
        <begin position="18"/>
        <end position="606"/>
    </location>
</feature>
<dbReference type="Gene3D" id="3.40.710.10">
    <property type="entry name" value="DD-peptidase/beta-lactamase superfamily"/>
    <property type="match status" value="1"/>
</dbReference>
<sequence length="606" mass="67149">MQLIVCGLLVLPLLSYAQILQEVLQGSSPNSSRILTPEIDDFIEGILSSWNSPGGVGVAVVKLEEPEGPWRIETKGYGIANLEGGKRMTENSLFFIGSNSKHFTTLATGLLISNKSLPTPITWDTKLKIILGDLWELQDSIATAHGTIIDAMSHRTGLPRHDHMYTRDDNTVSVLKRLRHLKPSSEFRETWQYNNEMYTLLSHLPTVLHPSRPPFARYVKEHIFDRLGLESTTYSLRVARESGNLADALTRDGVNRSEDVFGKGKPKAMRYMGWFSDEGEDGNYISGAGGIIMNARDAATWLQVLLLEGKDPRTGEEVIPGDVIRKIACGVTLWETEPPFPELSPVVYGGGQGRGAYRGHNYIEHGGSVPGFKTQMIRLPDSKLGVAVFTNDDDHGYSFMEVIKYRIIDAALGLPAIDWDTRYKDRVQKAFDNFQSRLVPRPSNPVPPPAPYESLAGKYTNGGYGDIELCLLGGSNQSRSCQEVIDELPTVLPGVANSTIPTLIAKWDRFWSTHVKLEHFDGFLFNLTVLESRARPTADRDGPYWTAEPFYGETVDTAQFVMDDADVGRVNGFGIFGGFWGSGPLVKNSVEGGSREAAEVFFDRLK</sequence>